<keyword evidence="1" id="KW-0472">Membrane</keyword>
<proteinExistence type="predicted"/>
<keyword evidence="3" id="KW-1185">Reference proteome</keyword>
<feature type="transmembrane region" description="Helical" evidence="1">
    <location>
        <begin position="80"/>
        <end position="102"/>
    </location>
</feature>
<accession>A0ABW4QJ39</accession>
<dbReference type="Proteomes" id="UP001597273">
    <property type="component" value="Unassembled WGS sequence"/>
</dbReference>
<feature type="transmembrane region" description="Helical" evidence="1">
    <location>
        <begin position="259"/>
        <end position="280"/>
    </location>
</feature>
<evidence type="ECO:0000313" key="2">
    <source>
        <dbReference type="EMBL" id="MFD1863575.1"/>
    </source>
</evidence>
<feature type="transmembrane region" description="Helical" evidence="1">
    <location>
        <begin position="182"/>
        <end position="201"/>
    </location>
</feature>
<keyword evidence="1" id="KW-1133">Transmembrane helix</keyword>
<dbReference type="RefSeq" id="WP_204893259.1">
    <property type="nucleotide sequence ID" value="NZ_JBHUFW010000008.1"/>
</dbReference>
<feature type="transmembrane region" description="Helical" evidence="1">
    <location>
        <begin position="300"/>
        <end position="318"/>
    </location>
</feature>
<dbReference type="EMBL" id="JBHUFW010000008">
    <property type="protein sequence ID" value="MFD1863575.1"/>
    <property type="molecule type" value="Genomic_DNA"/>
</dbReference>
<feature type="transmembrane region" description="Helical" evidence="1">
    <location>
        <begin position="122"/>
        <end position="143"/>
    </location>
</feature>
<name>A0ABW4QJ39_9BACL</name>
<dbReference type="Pfam" id="PF22564">
    <property type="entry name" value="HAAS"/>
    <property type="match status" value="1"/>
</dbReference>
<feature type="transmembrane region" description="Helical" evidence="1">
    <location>
        <begin position="228"/>
        <end position="247"/>
    </location>
</feature>
<keyword evidence="1" id="KW-0812">Transmembrane</keyword>
<gene>
    <name evidence="2" type="ORF">ACFSDB_11660</name>
</gene>
<reference evidence="3" key="1">
    <citation type="journal article" date="2019" name="Int. J. Syst. Evol. Microbiol.">
        <title>The Global Catalogue of Microorganisms (GCM) 10K type strain sequencing project: providing services to taxonomists for standard genome sequencing and annotation.</title>
        <authorList>
            <consortium name="The Broad Institute Genomics Platform"/>
            <consortium name="The Broad Institute Genome Sequencing Center for Infectious Disease"/>
            <person name="Wu L."/>
            <person name="Ma J."/>
        </authorList>
    </citation>
    <scope>NUCLEOTIDE SEQUENCE [LARGE SCALE GENOMIC DNA]</scope>
    <source>
        <strain evidence="3">CGMCC 1.15475</strain>
    </source>
</reference>
<evidence type="ECO:0000313" key="3">
    <source>
        <dbReference type="Proteomes" id="UP001597273"/>
    </source>
</evidence>
<protein>
    <submittedName>
        <fullName evidence="2">Uncharacterized protein</fullName>
    </submittedName>
</protein>
<comment type="caution">
    <text evidence="2">The sequence shown here is derived from an EMBL/GenBank/DDBJ whole genome shotgun (WGS) entry which is preliminary data.</text>
</comment>
<organism evidence="2 3">
    <name type="scientific">Planococcus chinensis</name>
    <dbReference type="NCBI Taxonomy" id="272917"/>
    <lineage>
        <taxon>Bacteria</taxon>
        <taxon>Bacillati</taxon>
        <taxon>Bacillota</taxon>
        <taxon>Bacilli</taxon>
        <taxon>Bacillales</taxon>
        <taxon>Caryophanaceae</taxon>
        <taxon>Planococcus</taxon>
    </lineage>
</organism>
<sequence length="339" mass="37208">MNLIDLYIGEVTRRLPEKNRADIALELHSAIEDMLPEDPSEEEIKTALAEMGDPAVLASGYNDRPMHLIGPRYFEMYLSLLKLIVPIAVMVTLIVLVITTIFSNAGDATVGDAAASLVGDVISAAIATAVQVFAWLTLVFAVIERFDRSASQKPLTGASKEWTPDDLKEVAHIPKEKMISKYEIIGALIWTAIWSAGYFYADRLVGIYLDRGDGLELTAPAFNQEVLLSYWPLVVLAIILQIVLAAYKWRAGQWTQRVAVLNAVVQAVYVGTVILIFTNPNLINQGFLDEMAAVFGGTSGLNWIIGSILLIAVIAAVSDSYQGFRRARIPSENRVERAV</sequence>
<evidence type="ECO:0000256" key="1">
    <source>
        <dbReference type="SAM" id="Phobius"/>
    </source>
</evidence>